<dbReference type="SUPFAM" id="SSF51621">
    <property type="entry name" value="Phosphoenolpyruvate/pyruvate domain"/>
    <property type="match status" value="1"/>
</dbReference>
<keyword evidence="1" id="KW-0456">Lyase</keyword>
<gene>
    <name evidence="1" type="ORF">GCM10009717_36600</name>
</gene>
<name>A0ABN2RB40_9MICO</name>
<protein>
    <submittedName>
        <fullName evidence="1">Isocitrate lyase/phosphoenolpyruvate mutase family protein</fullName>
    </submittedName>
</protein>
<organism evidence="1 2">
    <name type="scientific">Agromyces allii</name>
    <dbReference type="NCBI Taxonomy" id="393607"/>
    <lineage>
        <taxon>Bacteria</taxon>
        <taxon>Bacillati</taxon>
        <taxon>Actinomycetota</taxon>
        <taxon>Actinomycetes</taxon>
        <taxon>Micrococcales</taxon>
        <taxon>Microbacteriaceae</taxon>
        <taxon>Agromyces</taxon>
    </lineage>
</organism>
<dbReference type="Pfam" id="PF13714">
    <property type="entry name" value="PEP_mutase"/>
    <property type="match status" value="1"/>
</dbReference>
<dbReference type="InterPro" id="IPR040442">
    <property type="entry name" value="Pyrv_kinase-like_dom_sf"/>
</dbReference>
<dbReference type="CDD" id="cd00377">
    <property type="entry name" value="ICL_PEPM"/>
    <property type="match status" value="1"/>
</dbReference>
<evidence type="ECO:0000313" key="2">
    <source>
        <dbReference type="Proteomes" id="UP001499954"/>
    </source>
</evidence>
<proteinExistence type="predicted"/>
<comment type="caution">
    <text evidence="1">The sequence shown here is derived from an EMBL/GenBank/DDBJ whole genome shotgun (WGS) entry which is preliminary data.</text>
</comment>
<keyword evidence="2" id="KW-1185">Reference proteome</keyword>
<evidence type="ECO:0000313" key="1">
    <source>
        <dbReference type="EMBL" id="GAA1966405.1"/>
    </source>
</evidence>
<dbReference type="RefSeq" id="WP_157414417.1">
    <property type="nucleotide sequence ID" value="NZ_BAAAMK010000011.1"/>
</dbReference>
<dbReference type="Proteomes" id="UP001499954">
    <property type="component" value="Unassembled WGS sequence"/>
</dbReference>
<dbReference type="Gene3D" id="3.20.20.60">
    <property type="entry name" value="Phosphoenolpyruvate-binding domains"/>
    <property type="match status" value="1"/>
</dbReference>
<reference evidence="1 2" key="1">
    <citation type="journal article" date="2019" name="Int. J. Syst. Evol. Microbiol.">
        <title>The Global Catalogue of Microorganisms (GCM) 10K type strain sequencing project: providing services to taxonomists for standard genome sequencing and annotation.</title>
        <authorList>
            <consortium name="The Broad Institute Genomics Platform"/>
            <consortium name="The Broad Institute Genome Sequencing Center for Infectious Disease"/>
            <person name="Wu L."/>
            <person name="Ma J."/>
        </authorList>
    </citation>
    <scope>NUCLEOTIDE SEQUENCE [LARGE SCALE GENOMIC DNA]</scope>
    <source>
        <strain evidence="1 2">JCM 13584</strain>
    </source>
</reference>
<dbReference type="PANTHER" id="PTHR42905:SF16">
    <property type="entry name" value="CARBOXYPHOSPHONOENOLPYRUVATE PHOSPHONOMUTASE-LIKE PROTEIN (AFU_ORTHOLOGUE AFUA_5G07230)"/>
    <property type="match status" value="1"/>
</dbReference>
<dbReference type="GO" id="GO:0016829">
    <property type="term" value="F:lyase activity"/>
    <property type="evidence" value="ECO:0007669"/>
    <property type="project" value="UniProtKB-KW"/>
</dbReference>
<sequence>MITPAEFAARHRPGAPLLLPNAWDAASGRWLASRGHDAIGTTSLGVALANGLHDGAGETADETMRLAELLTAAGIGLSVDLESGFSDDPDEVGDYVGHLSTLGVLGVNIEDSTAAGALADPELAAAKVAAIAAAAPGLFVNARTDAFWIEAGGPMSEREAAAVARAQRYLDAGATGVFVPGAMPIELVARLASTIDAPLNVLPQADAAFEQLAAAGVARVSTGPLLFRAALGAMDDALARTLGAARAPSGIPTYDEAVEFAGPSSTAES</sequence>
<dbReference type="InterPro" id="IPR015813">
    <property type="entry name" value="Pyrv/PenolPyrv_kinase-like_dom"/>
</dbReference>
<dbReference type="PANTHER" id="PTHR42905">
    <property type="entry name" value="PHOSPHOENOLPYRUVATE CARBOXYLASE"/>
    <property type="match status" value="1"/>
</dbReference>
<dbReference type="EMBL" id="BAAAMK010000011">
    <property type="protein sequence ID" value="GAA1966405.1"/>
    <property type="molecule type" value="Genomic_DNA"/>
</dbReference>
<dbReference type="InterPro" id="IPR039556">
    <property type="entry name" value="ICL/PEPM"/>
</dbReference>
<accession>A0ABN2RB40</accession>